<evidence type="ECO:0000313" key="1">
    <source>
        <dbReference type="EMBL" id="MBB2997679.1"/>
    </source>
</evidence>
<evidence type="ECO:0000313" key="2">
    <source>
        <dbReference type="Proteomes" id="UP000523000"/>
    </source>
</evidence>
<gene>
    <name evidence="1" type="ORF">E9229_003952</name>
</gene>
<dbReference type="Proteomes" id="UP000523000">
    <property type="component" value="Unassembled WGS sequence"/>
</dbReference>
<dbReference type="AlphaFoldDB" id="A0A839QN56"/>
<accession>A0A839QN56</accession>
<keyword evidence="2" id="KW-1185">Reference proteome</keyword>
<feature type="non-terminal residue" evidence="1">
    <location>
        <position position="83"/>
    </location>
</feature>
<organism evidence="1 2">
    <name type="scientific">Paeniglutamicibacter cryotolerans</name>
    <dbReference type="NCBI Taxonomy" id="670079"/>
    <lineage>
        <taxon>Bacteria</taxon>
        <taxon>Bacillati</taxon>
        <taxon>Actinomycetota</taxon>
        <taxon>Actinomycetes</taxon>
        <taxon>Micrococcales</taxon>
        <taxon>Micrococcaceae</taxon>
        <taxon>Paeniglutamicibacter</taxon>
    </lineage>
</organism>
<proteinExistence type="predicted"/>
<sequence length="83" mass="9332">MNDPESDSLEDDSYAMEASEIDPYLYPRMSNISAGFIYNGIIRPDEPELPEYVSIPMGVGLNSGIKLQVGVSQWNMLWEVAQF</sequence>
<protein>
    <submittedName>
        <fullName evidence="1">Uncharacterized protein</fullName>
    </submittedName>
</protein>
<comment type="caution">
    <text evidence="1">The sequence shown here is derived from an EMBL/GenBank/DDBJ whole genome shotgun (WGS) entry which is preliminary data.</text>
</comment>
<reference evidence="1 2" key="1">
    <citation type="submission" date="2020-08" db="EMBL/GenBank/DDBJ databases">
        <title>Sequencing the genomes of 1000 actinobacteria strains.</title>
        <authorList>
            <person name="Klenk H.-P."/>
        </authorList>
    </citation>
    <scope>NUCLEOTIDE SEQUENCE [LARGE SCALE GENOMIC DNA]</scope>
    <source>
        <strain evidence="1 2">DSM 22826</strain>
    </source>
</reference>
<dbReference type="EMBL" id="JACHVS010000006">
    <property type="protein sequence ID" value="MBB2997679.1"/>
    <property type="molecule type" value="Genomic_DNA"/>
</dbReference>
<name>A0A839QN56_9MICC</name>